<evidence type="ECO:0000313" key="2">
    <source>
        <dbReference type="Proteomes" id="UP000184335"/>
    </source>
</evidence>
<name>A0A1M6HP17_9FLAO</name>
<sequence length="271" mass="31855">MADIYIYGKVKRKNNLFRILASENEVYEQDKIPTDGVEYDPNTLIEPEEYYKISNFSVTDFSIDFIKDELNSVDFDQIVEDDLKKLSYICTVQEQIYFFQAISTSYYIKKKWILISELSLKEDEPIITVNEYADVIYNKEIDTLYFKKLSVANRVFKGLDQLYREATAEESQAFLESDFLEVNADYDVSKVSIPNRKKIALIKDTLEKYDDIEKQAIYDYTREYGQVVYENGKFKIETDNDLKYVLWGIEQRYYTTPIGGEKRVANSVISI</sequence>
<keyword evidence="2" id="KW-1185">Reference proteome</keyword>
<accession>A0A1M6HP17</accession>
<dbReference type="EMBL" id="FQYI01000015">
    <property type="protein sequence ID" value="SHJ23952.1"/>
    <property type="molecule type" value="Genomic_DNA"/>
</dbReference>
<evidence type="ECO:0000313" key="1">
    <source>
        <dbReference type="EMBL" id="SHJ23952.1"/>
    </source>
</evidence>
<dbReference type="Proteomes" id="UP000184335">
    <property type="component" value="Unassembled WGS sequence"/>
</dbReference>
<reference evidence="1 2" key="1">
    <citation type="submission" date="2016-11" db="EMBL/GenBank/DDBJ databases">
        <authorList>
            <person name="Jaros S."/>
            <person name="Januszkiewicz K."/>
            <person name="Wedrychowicz H."/>
        </authorList>
    </citation>
    <scope>NUCLEOTIDE SEQUENCE [LARGE SCALE GENOMIC DNA]</scope>
    <source>
        <strain evidence="1 2">DSM 25479</strain>
    </source>
</reference>
<dbReference type="STRING" id="1118202.SAMN05443429_1158"/>
<protein>
    <submittedName>
        <fullName evidence="1">Uncharacterized protein</fullName>
    </submittedName>
</protein>
<dbReference type="AlphaFoldDB" id="A0A1M6HP17"/>
<dbReference type="RefSeq" id="WP_073180970.1">
    <property type="nucleotide sequence ID" value="NZ_FQYI01000015.1"/>
</dbReference>
<dbReference type="OrthoDB" id="8617654at2"/>
<proteinExistence type="predicted"/>
<gene>
    <name evidence="1" type="ORF">SAMN05443429_1158</name>
</gene>
<organism evidence="1 2">
    <name type="scientific">Cruoricaptor ignavus</name>
    <dbReference type="NCBI Taxonomy" id="1118202"/>
    <lineage>
        <taxon>Bacteria</taxon>
        <taxon>Pseudomonadati</taxon>
        <taxon>Bacteroidota</taxon>
        <taxon>Flavobacteriia</taxon>
        <taxon>Flavobacteriales</taxon>
        <taxon>Weeksellaceae</taxon>
        <taxon>Cruoricaptor</taxon>
    </lineage>
</organism>